<gene>
    <name evidence="1" type="ORF">LW81_039</name>
</gene>
<evidence type="ECO:0000313" key="1">
    <source>
        <dbReference type="EMBL" id="ARM67609.1"/>
    </source>
</evidence>
<name>A0A1W6JMY3_9CAUD</name>
<evidence type="ECO:0000313" key="2">
    <source>
        <dbReference type="Proteomes" id="UP000224987"/>
    </source>
</evidence>
<accession>A0A1W6JMY3</accession>
<organism evidence="1 2">
    <name type="scientific">Lactococcus phage LW81</name>
    <dbReference type="NCBI Taxonomy" id="1965482"/>
    <lineage>
        <taxon>Viruses</taxon>
        <taxon>Duplodnaviria</taxon>
        <taxon>Heunggongvirae</taxon>
        <taxon>Uroviricota</taxon>
        <taxon>Caudoviricetes</taxon>
        <taxon>Audreyjarvisvirus</taxon>
        <taxon>Audreyjarvisvirus LW81</taxon>
    </lineage>
</organism>
<reference evidence="1 2" key="1">
    <citation type="journal article" date="2017" name="Viruses">
        <title>Phage Biodiversity in Artisanal Cheese Wheys Reflects the Complexity of the Fermentation Process.</title>
        <authorList>
            <person name="Mahony J."/>
            <person name="Moscarelli A."/>
            <person name="Kelleher P."/>
            <person name="Lugli G.A."/>
            <person name="Ventura M."/>
            <person name="Settanni L."/>
            <person name="van Sinderen D."/>
        </authorList>
    </citation>
    <scope>NUCLEOTIDE SEQUENCE [LARGE SCALE GENOMIC DNA]</scope>
</reference>
<protein>
    <submittedName>
        <fullName evidence="1">Uncharacterized protein</fullName>
    </submittedName>
</protein>
<keyword evidence="2" id="KW-1185">Reference proteome</keyword>
<dbReference type="EMBL" id="KY554777">
    <property type="protein sequence ID" value="ARM67609.1"/>
    <property type="molecule type" value="Genomic_DNA"/>
</dbReference>
<dbReference type="Proteomes" id="UP000224987">
    <property type="component" value="Segment"/>
</dbReference>
<proteinExistence type="predicted"/>
<sequence>MTDFRKMMNELKAKKEFCIFIGWTEKAQKLNSQMVQLIHENTQKIKLGIL</sequence>